<feature type="transmembrane region" description="Helical" evidence="6">
    <location>
        <begin position="495"/>
        <end position="515"/>
    </location>
</feature>
<feature type="transmembrane region" description="Helical" evidence="6">
    <location>
        <begin position="527"/>
        <end position="545"/>
    </location>
</feature>
<dbReference type="EMBL" id="SNSC02000021">
    <property type="protein sequence ID" value="TID15162.1"/>
    <property type="molecule type" value="Genomic_DNA"/>
</dbReference>
<feature type="transmembrane region" description="Helical" evidence="6">
    <location>
        <begin position="672"/>
        <end position="692"/>
    </location>
</feature>
<dbReference type="GO" id="GO:0005886">
    <property type="term" value="C:plasma membrane"/>
    <property type="evidence" value="ECO:0007669"/>
    <property type="project" value="TreeGrafter"/>
</dbReference>
<feature type="transmembrane region" description="Helical" evidence="6">
    <location>
        <begin position="566"/>
        <end position="588"/>
    </location>
</feature>
<feature type="transmembrane region" description="Helical" evidence="6">
    <location>
        <begin position="363"/>
        <end position="383"/>
    </location>
</feature>
<name>A0A4Z1NV52_9PEZI</name>
<keyword evidence="3 6" id="KW-1133">Transmembrane helix</keyword>
<evidence type="ECO:0000256" key="6">
    <source>
        <dbReference type="SAM" id="Phobius"/>
    </source>
</evidence>
<evidence type="ECO:0000256" key="2">
    <source>
        <dbReference type="ARBA" id="ARBA00022692"/>
    </source>
</evidence>
<accession>A0A4Z1NV52</accession>
<dbReference type="Pfam" id="PF07690">
    <property type="entry name" value="MFS_1"/>
    <property type="match status" value="1"/>
</dbReference>
<reference evidence="8 9" key="1">
    <citation type="submission" date="2019-04" db="EMBL/GenBank/DDBJ databases">
        <title>High contiguity whole genome sequence and gene annotation resource for two Venturia nashicola isolates.</title>
        <authorList>
            <person name="Prokchorchik M."/>
            <person name="Won K."/>
            <person name="Lee Y."/>
            <person name="Choi E.D."/>
            <person name="Segonzac C."/>
            <person name="Sohn K.H."/>
        </authorList>
    </citation>
    <scope>NUCLEOTIDE SEQUENCE [LARGE SCALE GENOMIC DNA]</scope>
    <source>
        <strain evidence="8 9">PRI2</strain>
    </source>
</reference>
<organism evidence="8 9">
    <name type="scientific">Venturia nashicola</name>
    <dbReference type="NCBI Taxonomy" id="86259"/>
    <lineage>
        <taxon>Eukaryota</taxon>
        <taxon>Fungi</taxon>
        <taxon>Dikarya</taxon>
        <taxon>Ascomycota</taxon>
        <taxon>Pezizomycotina</taxon>
        <taxon>Dothideomycetes</taxon>
        <taxon>Pleosporomycetidae</taxon>
        <taxon>Venturiales</taxon>
        <taxon>Venturiaceae</taxon>
        <taxon>Venturia</taxon>
    </lineage>
</organism>
<keyword evidence="4 6" id="KW-0472">Membrane</keyword>
<dbReference type="PANTHER" id="PTHR23501:SF199">
    <property type="entry name" value="MFS EFFLUX TRANSPORTER INPD-RELATED"/>
    <property type="match status" value="1"/>
</dbReference>
<dbReference type="STRING" id="86259.A0A4Z1NV52"/>
<evidence type="ECO:0000313" key="9">
    <source>
        <dbReference type="Proteomes" id="UP000298493"/>
    </source>
</evidence>
<feature type="transmembrane region" description="Helical" evidence="6">
    <location>
        <begin position="403"/>
        <end position="420"/>
    </location>
</feature>
<evidence type="ECO:0000256" key="3">
    <source>
        <dbReference type="ARBA" id="ARBA00022989"/>
    </source>
</evidence>
<dbReference type="InterPro" id="IPR011701">
    <property type="entry name" value="MFS"/>
</dbReference>
<dbReference type="SUPFAM" id="SSF103473">
    <property type="entry name" value="MFS general substrate transporter"/>
    <property type="match status" value="1"/>
</dbReference>
<evidence type="ECO:0000259" key="7">
    <source>
        <dbReference type="PROSITE" id="PS50850"/>
    </source>
</evidence>
<feature type="transmembrane region" description="Helical" evidence="6">
    <location>
        <begin position="432"/>
        <end position="457"/>
    </location>
</feature>
<protein>
    <submittedName>
        <fullName evidence="8">Efflux pump antibiotic resistance protein</fullName>
    </submittedName>
</protein>
<feature type="compositionally biased region" description="Polar residues" evidence="5">
    <location>
        <begin position="66"/>
        <end position="83"/>
    </location>
</feature>
<feature type="transmembrane region" description="Helical" evidence="6">
    <location>
        <begin position="699"/>
        <end position="717"/>
    </location>
</feature>
<feature type="domain" description="Major facilitator superfamily (MFS) profile" evidence="7">
    <location>
        <begin position="368"/>
        <end position="756"/>
    </location>
</feature>
<feature type="region of interest" description="Disordered" evidence="5">
    <location>
        <begin position="56"/>
        <end position="83"/>
    </location>
</feature>
<feature type="transmembrane region" description="Helical" evidence="6">
    <location>
        <begin position="640"/>
        <end position="660"/>
    </location>
</feature>
<comment type="caution">
    <text evidence="8">The sequence shown here is derived from an EMBL/GenBank/DDBJ whole genome shotgun (WGS) entry which is preliminary data.</text>
</comment>
<keyword evidence="2 6" id="KW-0812">Transmembrane</keyword>
<sequence>MAAEVPRRRLWSSIFSPSSFQKPKDVNARISLPFLDITDPIQVELQCASLSSDLSKHELNKEDSESTMVQSNATPSTDHTLTVQRDGNTTVSQNHDIHVDDITVTPVRHAREKSLASDFKFGGDEMGLVPSSHVPPIPDLPPRIAPLFSRNTSVFSTRSSVPSVRRPPRFDPRGFCRPEESLRHWRSNHLPHISTGSSLYSTDTAFWSQLPAFEERYPHLQRPQFPIPRAPWPPIHPLAQSYENIISPMLLNYVAHPTLAAIVDTDSPVSEVAAIEDRFSSRDSRDTYLDQSERWESMYHGTFESEYAQSDYHSDARSDYQSDAENAHPTHDLYPPAPDSPISSKEREDELPESFPRDGRAPVRLGIVLFSLWFGNLLVSLQDTMVPIALPSISSDLHGLEDVAEYLSWYLLAFTVAYPISHKLYRLFDGRVVYLFAVILFAVGNGFCGSATSSPYLVWCRTIAGIGSAALLQGSTSIIEFMVPAGDINNSLIGYVRFVESAYAFSLAIGPVLAGVIVDRLDWRWCFWINAISGTCLFILVALFFRRCSTHDVQCKRSIYGKLKSLDYLGLISFSGALFCLLLALRWAGLEHAWTSVTTLGLLFAFLFLLILLVFVEWIQDDEAILPTMTLRREVLWSSLFLFCAYGNIAMISLYIPFYFQAGQGTSAMVSGIRNLPLALPSIAAIVLAVGTSFRGRHCVSYILVGQIVTTLGLTFFSTQGKSNDPGVWLVLLSIIGFGLGITTLLPYFMLGGIFE</sequence>
<dbReference type="InterPro" id="IPR020846">
    <property type="entry name" value="MFS_dom"/>
</dbReference>
<feature type="transmembrane region" description="Helical" evidence="6">
    <location>
        <begin position="729"/>
        <end position="751"/>
    </location>
</feature>
<evidence type="ECO:0000313" key="8">
    <source>
        <dbReference type="EMBL" id="TID15162.1"/>
    </source>
</evidence>
<proteinExistence type="predicted"/>
<dbReference type="PANTHER" id="PTHR23501">
    <property type="entry name" value="MAJOR FACILITATOR SUPERFAMILY"/>
    <property type="match status" value="1"/>
</dbReference>
<dbReference type="Gene3D" id="1.20.1250.20">
    <property type="entry name" value="MFS general substrate transporter like domains"/>
    <property type="match status" value="1"/>
</dbReference>
<comment type="subcellular location">
    <subcellularLocation>
        <location evidence="1">Membrane</location>
        <topology evidence="1">Multi-pass membrane protein</topology>
    </subcellularLocation>
</comment>
<dbReference type="GO" id="GO:0022857">
    <property type="term" value="F:transmembrane transporter activity"/>
    <property type="evidence" value="ECO:0007669"/>
    <property type="project" value="InterPro"/>
</dbReference>
<evidence type="ECO:0000256" key="5">
    <source>
        <dbReference type="SAM" id="MobiDB-lite"/>
    </source>
</evidence>
<gene>
    <name evidence="8" type="ORF">E6O75_ATG08415</name>
</gene>
<dbReference type="PROSITE" id="PS50850">
    <property type="entry name" value="MFS"/>
    <property type="match status" value="1"/>
</dbReference>
<feature type="region of interest" description="Disordered" evidence="5">
    <location>
        <begin position="310"/>
        <end position="356"/>
    </location>
</feature>
<evidence type="ECO:0000256" key="1">
    <source>
        <dbReference type="ARBA" id="ARBA00004141"/>
    </source>
</evidence>
<feature type="transmembrane region" description="Helical" evidence="6">
    <location>
        <begin position="600"/>
        <end position="619"/>
    </location>
</feature>
<keyword evidence="9" id="KW-1185">Reference proteome</keyword>
<dbReference type="Proteomes" id="UP000298493">
    <property type="component" value="Unassembled WGS sequence"/>
</dbReference>
<dbReference type="InterPro" id="IPR036259">
    <property type="entry name" value="MFS_trans_sf"/>
</dbReference>
<dbReference type="AlphaFoldDB" id="A0A4Z1NV52"/>
<evidence type="ECO:0000256" key="4">
    <source>
        <dbReference type="ARBA" id="ARBA00023136"/>
    </source>
</evidence>
<feature type="transmembrane region" description="Helical" evidence="6">
    <location>
        <begin position="463"/>
        <end position="483"/>
    </location>
</feature>
<feature type="compositionally biased region" description="Basic and acidic residues" evidence="5">
    <location>
        <begin position="312"/>
        <end position="331"/>
    </location>
</feature>